<evidence type="ECO:0008006" key="3">
    <source>
        <dbReference type="Google" id="ProtNLM"/>
    </source>
</evidence>
<keyword evidence="2" id="KW-1185">Reference proteome</keyword>
<accession>A0A2J6RBB1</accession>
<protein>
    <recommendedName>
        <fullName evidence="3">PARP catalytic domain-containing protein</fullName>
    </recommendedName>
</protein>
<evidence type="ECO:0000313" key="2">
    <source>
        <dbReference type="Proteomes" id="UP000235786"/>
    </source>
</evidence>
<organism evidence="1 2">
    <name type="scientific">Hyaloscypha variabilis (strain UAMH 11265 / GT02V1 / F)</name>
    <name type="common">Meliniomyces variabilis</name>
    <dbReference type="NCBI Taxonomy" id="1149755"/>
    <lineage>
        <taxon>Eukaryota</taxon>
        <taxon>Fungi</taxon>
        <taxon>Dikarya</taxon>
        <taxon>Ascomycota</taxon>
        <taxon>Pezizomycotina</taxon>
        <taxon>Leotiomycetes</taxon>
        <taxon>Helotiales</taxon>
        <taxon>Hyaloscyphaceae</taxon>
        <taxon>Hyaloscypha</taxon>
        <taxon>Hyaloscypha variabilis</taxon>
    </lineage>
</organism>
<proteinExistence type="predicted"/>
<sequence>MPPKPAPMGEARPKIPQEKNIDDIAKMTKAQLYNSLKRSKVKFVADALKHELQANWALWRLGLFTPDGTTDGVLLEYAMNWFSMPVEELVKQLHAVNHQDVGNKWNRIEALIRYEYETPEFEKQRAREQNGDNGEFELEQLSVQDAGPSGTQTSSLVVSQEPDPSVLNLLITLVYDDTARNPNDEFPGYPEVYRKDILAALDKIPLLKTIADVKASLQPPESLTAKLLDVTQSTEGAMLAPATGDMIIPGFNAAVQQFIVVKPPSKLQNQFNTRMEASNGESLVLFHGTGIHNLRSILLKGLLPITGLLWAAEHPHYSWNFAWRGMIPGSATWGKAPFENWGVLFGVEVAGAKKNCKTIYTFPPVNSVKLGKKTVIEVDSVMVRYVFLLLPPDTPQFAQAPPRDVVEPALAKAFKKIRAFQAAQN</sequence>
<reference evidence="1 2" key="1">
    <citation type="submission" date="2016-04" db="EMBL/GenBank/DDBJ databases">
        <title>A degradative enzymes factory behind the ericoid mycorrhizal symbiosis.</title>
        <authorList>
            <consortium name="DOE Joint Genome Institute"/>
            <person name="Martino E."/>
            <person name="Morin E."/>
            <person name="Grelet G."/>
            <person name="Kuo A."/>
            <person name="Kohler A."/>
            <person name="Daghino S."/>
            <person name="Barry K."/>
            <person name="Choi C."/>
            <person name="Cichocki N."/>
            <person name="Clum A."/>
            <person name="Copeland A."/>
            <person name="Hainaut M."/>
            <person name="Haridas S."/>
            <person name="Labutti K."/>
            <person name="Lindquist E."/>
            <person name="Lipzen A."/>
            <person name="Khouja H.-R."/>
            <person name="Murat C."/>
            <person name="Ohm R."/>
            <person name="Olson A."/>
            <person name="Spatafora J."/>
            <person name="Veneault-Fourrey C."/>
            <person name="Henrissat B."/>
            <person name="Grigoriev I."/>
            <person name="Martin F."/>
            <person name="Perotto S."/>
        </authorList>
    </citation>
    <scope>NUCLEOTIDE SEQUENCE [LARGE SCALE GENOMIC DNA]</scope>
    <source>
        <strain evidence="1 2">F</strain>
    </source>
</reference>
<gene>
    <name evidence="1" type="ORF">L207DRAFT_601652</name>
</gene>
<dbReference type="Proteomes" id="UP000235786">
    <property type="component" value="Unassembled WGS sequence"/>
</dbReference>
<dbReference type="OrthoDB" id="109543at2759"/>
<dbReference type="AlphaFoldDB" id="A0A2J6RBB1"/>
<dbReference type="EMBL" id="KZ613951">
    <property type="protein sequence ID" value="PMD35802.1"/>
    <property type="molecule type" value="Genomic_DNA"/>
</dbReference>
<name>A0A2J6RBB1_HYAVF</name>
<evidence type="ECO:0000313" key="1">
    <source>
        <dbReference type="EMBL" id="PMD35802.1"/>
    </source>
</evidence>
<dbReference type="SUPFAM" id="SSF56399">
    <property type="entry name" value="ADP-ribosylation"/>
    <property type="match status" value="1"/>
</dbReference>